<accession>A0AAV0YBV5</accession>
<comment type="caution">
    <text evidence="1">The sequence shown here is derived from an EMBL/GenBank/DDBJ whole genome shotgun (WGS) entry which is preliminary data.</text>
</comment>
<dbReference type="AlphaFoldDB" id="A0AAV0YBV5"/>
<keyword evidence="2" id="KW-1185">Reference proteome</keyword>
<proteinExistence type="predicted"/>
<dbReference type="Proteomes" id="UP001160148">
    <property type="component" value="Unassembled WGS sequence"/>
</dbReference>
<protein>
    <submittedName>
        <fullName evidence="1">Uncharacterized protein</fullName>
    </submittedName>
</protein>
<dbReference type="EMBL" id="CARXXK010001644">
    <property type="protein sequence ID" value="CAI6377082.1"/>
    <property type="molecule type" value="Genomic_DNA"/>
</dbReference>
<gene>
    <name evidence="1" type="ORF">MEUPH1_LOCUS30389</name>
</gene>
<reference evidence="1 2" key="1">
    <citation type="submission" date="2023-01" db="EMBL/GenBank/DDBJ databases">
        <authorList>
            <person name="Whitehead M."/>
        </authorList>
    </citation>
    <scope>NUCLEOTIDE SEQUENCE [LARGE SCALE GENOMIC DNA]</scope>
</reference>
<name>A0AAV0YBV5_9HEMI</name>
<sequence>MITRILDFKLKLKKIKNLNEYNMKNKTIYIEIKNLNSNLKNNNYIVLNKIIQERYGKFKLVENVNNAFVILFENSISQVKRMREDTKELENQYGFTIQIIGNHTEKVLSLETIDLFKDWGLLCARVLSDLELMNLSLTSKEIQSRVQQLCDSICSFQIGTYSNKIHIFGLELMSSNRYN</sequence>
<organism evidence="1 2">
    <name type="scientific">Macrosiphum euphorbiae</name>
    <name type="common">potato aphid</name>
    <dbReference type="NCBI Taxonomy" id="13131"/>
    <lineage>
        <taxon>Eukaryota</taxon>
        <taxon>Metazoa</taxon>
        <taxon>Ecdysozoa</taxon>
        <taxon>Arthropoda</taxon>
        <taxon>Hexapoda</taxon>
        <taxon>Insecta</taxon>
        <taxon>Pterygota</taxon>
        <taxon>Neoptera</taxon>
        <taxon>Paraneoptera</taxon>
        <taxon>Hemiptera</taxon>
        <taxon>Sternorrhyncha</taxon>
        <taxon>Aphidomorpha</taxon>
        <taxon>Aphidoidea</taxon>
        <taxon>Aphididae</taxon>
        <taxon>Macrosiphini</taxon>
        <taxon>Macrosiphum</taxon>
    </lineage>
</organism>
<evidence type="ECO:0000313" key="1">
    <source>
        <dbReference type="EMBL" id="CAI6377082.1"/>
    </source>
</evidence>
<evidence type="ECO:0000313" key="2">
    <source>
        <dbReference type="Proteomes" id="UP001160148"/>
    </source>
</evidence>